<proteinExistence type="predicted"/>
<name>A0ABP7IQX0_9ACTN</name>
<evidence type="ECO:0000313" key="2">
    <source>
        <dbReference type="Proteomes" id="UP001501009"/>
    </source>
</evidence>
<dbReference type="Proteomes" id="UP001501009">
    <property type="component" value="Unassembled WGS sequence"/>
</dbReference>
<evidence type="ECO:0000313" key="1">
    <source>
        <dbReference type="EMBL" id="GAA3824480.1"/>
    </source>
</evidence>
<sequence length="144" mass="16136">MRTITTATRVQAPPSAVWTILTDLPGYSRWNPFIQHAAGRLHPGERLTLRLHPTGRRPVTFRPRVLVARPHSELRWIGRLLVPGLFDGEHSFTLRPAPGNTTDLVHAERFSGLLVPLFGSSLTAVEREFESMNRALRKTAEPSA</sequence>
<comment type="caution">
    <text evidence="1">The sequence shown here is derived from an EMBL/GenBank/DDBJ whole genome shotgun (WGS) entry which is preliminary data.</text>
</comment>
<organism evidence="1 2">
    <name type="scientific">Streptomyces coacervatus</name>
    <dbReference type="NCBI Taxonomy" id="647381"/>
    <lineage>
        <taxon>Bacteria</taxon>
        <taxon>Bacillati</taxon>
        <taxon>Actinomycetota</taxon>
        <taxon>Actinomycetes</taxon>
        <taxon>Kitasatosporales</taxon>
        <taxon>Streptomycetaceae</taxon>
        <taxon>Streptomyces</taxon>
    </lineage>
</organism>
<dbReference type="Pfam" id="PF10604">
    <property type="entry name" value="Polyketide_cyc2"/>
    <property type="match status" value="1"/>
</dbReference>
<accession>A0ABP7IQX0</accession>
<reference evidence="2" key="1">
    <citation type="journal article" date="2019" name="Int. J. Syst. Evol. Microbiol.">
        <title>The Global Catalogue of Microorganisms (GCM) 10K type strain sequencing project: providing services to taxonomists for standard genome sequencing and annotation.</title>
        <authorList>
            <consortium name="The Broad Institute Genomics Platform"/>
            <consortium name="The Broad Institute Genome Sequencing Center for Infectious Disease"/>
            <person name="Wu L."/>
            <person name="Ma J."/>
        </authorList>
    </citation>
    <scope>NUCLEOTIDE SEQUENCE [LARGE SCALE GENOMIC DNA]</scope>
    <source>
        <strain evidence="2">JCM 17138</strain>
    </source>
</reference>
<dbReference type="SUPFAM" id="SSF55961">
    <property type="entry name" value="Bet v1-like"/>
    <property type="match status" value="1"/>
</dbReference>
<dbReference type="EMBL" id="BAABDE010000025">
    <property type="protein sequence ID" value="GAA3824480.1"/>
    <property type="molecule type" value="Genomic_DNA"/>
</dbReference>
<dbReference type="RefSeq" id="WP_275773086.1">
    <property type="nucleotide sequence ID" value="NZ_BAABDE010000025.1"/>
</dbReference>
<dbReference type="InterPro" id="IPR019587">
    <property type="entry name" value="Polyketide_cyclase/dehydratase"/>
</dbReference>
<dbReference type="InterPro" id="IPR023393">
    <property type="entry name" value="START-like_dom_sf"/>
</dbReference>
<gene>
    <name evidence="1" type="ORF">GCM10022403_067400</name>
</gene>
<dbReference type="Gene3D" id="3.30.530.20">
    <property type="match status" value="1"/>
</dbReference>
<protein>
    <submittedName>
        <fullName evidence="1">SRPBCC domain-containing protein</fullName>
    </submittedName>
</protein>
<dbReference type="PANTHER" id="PTHR36166">
    <property type="entry name" value="CHROMOSOME 9, WHOLE GENOME SHOTGUN SEQUENCE"/>
    <property type="match status" value="1"/>
</dbReference>
<dbReference type="CDD" id="cd07822">
    <property type="entry name" value="SRPBCC_4"/>
    <property type="match status" value="1"/>
</dbReference>
<keyword evidence="2" id="KW-1185">Reference proteome</keyword>
<dbReference type="PANTHER" id="PTHR36166:SF1">
    <property type="entry name" value="SRPBCC DOMAIN-CONTAINING PROTEIN"/>
    <property type="match status" value="1"/>
</dbReference>